<proteinExistence type="predicted"/>
<keyword evidence="3" id="KW-1185">Reference proteome</keyword>
<evidence type="ECO:0000313" key="2">
    <source>
        <dbReference type="EMBL" id="CUQ66818.1"/>
    </source>
</evidence>
<dbReference type="AlphaFoldDB" id="A0A0S4KYQ2"/>
<dbReference type="EMBL" id="LN885086">
    <property type="protein sequence ID" value="CUQ66818.1"/>
    <property type="molecule type" value="Genomic_DNA"/>
</dbReference>
<dbReference type="KEGG" id="nio:NITINOP_1843"/>
<sequence>MAWLIRASPPKRSHQTERSPFHLTARTPLEIGLEIRPGFLLVVVTWAPSAGRENSSYLPMVCDLPACCRACHDVFNSLRIPLYDGF</sequence>
<organism evidence="2 3">
    <name type="scientific">Candidatus Nitrospira inopinata</name>
    <dbReference type="NCBI Taxonomy" id="1715989"/>
    <lineage>
        <taxon>Bacteria</taxon>
        <taxon>Pseudomonadati</taxon>
        <taxon>Nitrospirota</taxon>
        <taxon>Nitrospiria</taxon>
        <taxon>Nitrospirales</taxon>
        <taxon>Nitrospiraceae</taxon>
        <taxon>Nitrospira</taxon>
    </lineage>
</organism>
<feature type="region of interest" description="Disordered" evidence="1">
    <location>
        <begin position="1"/>
        <end position="20"/>
    </location>
</feature>
<evidence type="ECO:0000313" key="3">
    <source>
        <dbReference type="Proteomes" id="UP000066284"/>
    </source>
</evidence>
<dbReference type="STRING" id="1715989.NITINOP_1843"/>
<protein>
    <submittedName>
        <fullName evidence="2">Uncharacterized protein</fullName>
    </submittedName>
</protein>
<reference evidence="3" key="1">
    <citation type="submission" date="2015-09" db="EMBL/GenBank/DDBJ databases">
        <authorList>
            <person name="Daims H."/>
        </authorList>
    </citation>
    <scope>NUCLEOTIDE SEQUENCE [LARGE SCALE GENOMIC DNA]</scope>
</reference>
<gene>
    <name evidence="2" type="ORF">NITINOP_1843</name>
</gene>
<evidence type="ECO:0000256" key="1">
    <source>
        <dbReference type="SAM" id="MobiDB-lite"/>
    </source>
</evidence>
<dbReference type="Proteomes" id="UP000066284">
    <property type="component" value="Chromosome 1"/>
</dbReference>
<name>A0A0S4KYQ2_9BACT</name>
<accession>A0A0S4KYQ2</accession>